<accession>A0A2S9YPD2</accession>
<dbReference type="AlphaFoldDB" id="A0A2S9YPD2"/>
<dbReference type="EMBL" id="PVNL01000063">
    <property type="protein sequence ID" value="PRQ06944.1"/>
    <property type="molecule type" value="Genomic_DNA"/>
</dbReference>
<comment type="caution">
    <text evidence="1">The sequence shown here is derived from an EMBL/GenBank/DDBJ whole genome shotgun (WGS) entry which is preliminary data.</text>
</comment>
<proteinExistence type="predicted"/>
<protein>
    <submittedName>
        <fullName evidence="1">Uncharacterized protein</fullName>
    </submittedName>
</protein>
<name>A0A2S9YPD2_9BACT</name>
<organism evidence="1 2">
    <name type="scientific">Enhygromyxa salina</name>
    <dbReference type="NCBI Taxonomy" id="215803"/>
    <lineage>
        <taxon>Bacteria</taxon>
        <taxon>Pseudomonadati</taxon>
        <taxon>Myxococcota</taxon>
        <taxon>Polyangia</taxon>
        <taxon>Nannocystales</taxon>
        <taxon>Nannocystaceae</taxon>
        <taxon>Enhygromyxa</taxon>
    </lineage>
</organism>
<dbReference type="Proteomes" id="UP000238823">
    <property type="component" value="Unassembled WGS sequence"/>
</dbReference>
<evidence type="ECO:0000313" key="1">
    <source>
        <dbReference type="EMBL" id="PRQ06944.1"/>
    </source>
</evidence>
<sequence>MQALLLALARDPRARRRRVAVGTLLVTFAGALSFAALRPRVAPSEPEVCANTGDQMTQTWDEARAARVEQTVRSRHGEQANEILAMVVPQIHRYANEWADMRDEACRTHAEGQQSENVFDLRTACLDKRLASLDTLVQILVNADAQQLQEVGRAAAGLPAIDSCADTAALLAAIAPPRPASSRSAPKKMSRS</sequence>
<reference evidence="1 2" key="1">
    <citation type="submission" date="2018-03" db="EMBL/GenBank/DDBJ databases">
        <title>Draft Genome Sequences of the Obligatory Marine Myxobacteria Enhygromyxa salina SWB007.</title>
        <authorList>
            <person name="Poehlein A."/>
            <person name="Moghaddam J.A."/>
            <person name="Harms H."/>
            <person name="Alanjari M."/>
            <person name="Koenig G.M."/>
            <person name="Daniel R."/>
            <person name="Schaeberle T.F."/>
        </authorList>
    </citation>
    <scope>NUCLEOTIDE SEQUENCE [LARGE SCALE GENOMIC DNA]</scope>
    <source>
        <strain evidence="1 2">SWB007</strain>
    </source>
</reference>
<evidence type="ECO:0000313" key="2">
    <source>
        <dbReference type="Proteomes" id="UP000238823"/>
    </source>
</evidence>
<gene>
    <name evidence="1" type="ORF">ENSA7_33680</name>
</gene>
<dbReference type="RefSeq" id="WP_106090366.1">
    <property type="nucleotide sequence ID" value="NZ_PVNL01000063.1"/>
</dbReference>